<dbReference type="GO" id="GO:0005634">
    <property type="term" value="C:nucleus"/>
    <property type="evidence" value="ECO:0007669"/>
    <property type="project" value="UniProtKB-SubCell"/>
</dbReference>
<dbReference type="SMART" id="SM00717">
    <property type="entry name" value="SANT"/>
    <property type="match status" value="1"/>
</dbReference>
<feature type="compositionally biased region" description="Basic and acidic residues" evidence="6">
    <location>
        <begin position="392"/>
        <end position="405"/>
    </location>
</feature>
<sequence>MATQDQAEGRTLPKALNLCCSDGSPESETLTQLQELYTFKHDHTPKVRKPYTITKQREKWTEEEHQKFLEALRLYGRGWRQIEEHVGTKTAVQIRSHAQKFFSKVVRESHGGFEGSVKPIEIPPPRPKRKPMHPYPRKSADLLKGMSPSSQLERSPSPNQFVKAQDNKSPTTVLSAFTSDAMGSAASEQQNGCSSPTSCTTNMQSVNTSPVEKDNDNATSNSSEEEEEKASLSSVKVFCHSAMEDILSMKDNADFQDSTCVKGDATKVGPFTSIKLFGKTVRVKEFHKPSMGSENSKSPKSKTAQADIDAVNEMLVQALPSTHIDTRLSLGTVIDNWNMVPSRTNLFPCMEIRSQENDHVESNSDVPLPWWSFYQGLPLYYVTSFDQTHADSRAEGRMKEKDTLIERSSTGSNGSVSQADNREKNSDSVDSQCQQPCLRGKLTLQKCSKGFVPYKRCLAERDTSSSVVVSEERERQRARVDAKTKEEPMAATSVVRCVYSFRGEVAQQDGERGRNSQVVSLERRAYNGVDQDCFPLSNGRTVAPMQQLELRALQGPDQILAMQAVTHGFDSVQYILPRILSNTSSDY</sequence>
<feature type="compositionally biased region" description="Basic residues" evidence="6">
    <location>
        <begin position="126"/>
        <end position="136"/>
    </location>
</feature>
<evidence type="ECO:0000256" key="1">
    <source>
        <dbReference type="ARBA" id="ARBA00004123"/>
    </source>
</evidence>
<evidence type="ECO:0000256" key="3">
    <source>
        <dbReference type="ARBA" id="ARBA00023125"/>
    </source>
</evidence>
<evidence type="ECO:0000259" key="8">
    <source>
        <dbReference type="PROSITE" id="PS51293"/>
    </source>
</evidence>
<gene>
    <name evidence="10" type="ORF">COLO4_22336</name>
</gene>
<reference evidence="11" key="1">
    <citation type="submission" date="2013-09" db="EMBL/GenBank/DDBJ databases">
        <title>Corchorus olitorius genome sequencing.</title>
        <authorList>
            <person name="Alam M."/>
            <person name="Haque M.S."/>
            <person name="Islam M.S."/>
            <person name="Emdad E.M."/>
            <person name="Islam M.M."/>
            <person name="Ahmed B."/>
            <person name="Halim A."/>
            <person name="Hossen Q.M.M."/>
            <person name="Hossain M.Z."/>
            <person name="Ahmed R."/>
            <person name="Khan M.M."/>
            <person name="Islam R."/>
            <person name="Rashid M.M."/>
            <person name="Khan S.A."/>
            <person name="Rahman M.S."/>
            <person name="Alam M."/>
            <person name="Yahiya A.S."/>
            <person name="Khan M.S."/>
            <person name="Azam M.S."/>
            <person name="Haque T."/>
            <person name="Lashkar M.Z.H."/>
            <person name="Akhand A.I."/>
            <person name="Morshed G."/>
            <person name="Roy S."/>
            <person name="Uddin K.S."/>
            <person name="Rabeya T."/>
            <person name="Hossain A.S."/>
            <person name="Chowdhury A."/>
            <person name="Snigdha A.R."/>
            <person name="Mortoza M.S."/>
            <person name="Matin S.A."/>
            <person name="Hoque S.M.E."/>
            <person name="Islam M.K."/>
            <person name="Roy D.K."/>
            <person name="Haider R."/>
            <person name="Moosa M.M."/>
            <person name="Elias S.M."/>
            <person name="Hasan A.M."/>
            <person name="Jahan S."/>
            <person name="Shafiuddin M."/>
            <person name="Mahmood N."/>
            <person name="Shommy N.S."/>
        </authorList>
    </citation>
    <scope>NUCLEOTIDE SEQUENCE [LARGE SCALE GENOMIC DNA]</scope>
    <source>
        <strain evidence="11">cv. O-4</strain>
    </source>
</reference>
<dbReference type="CDD" id="cd00167">
    <property type="entry name" value="SANT"/>
    <property type="match status" value="1"/>
</dbReference>
<dbReference type="PANTHER" id="PTHR12802:SF175">
    <property type="entry name" value="PROTEIN REVEILLE 2"/>
    <property type="match status" value="1"/>
</dbReference>
<feature type="compositionally biased region" description="Polar residues" evidence="6">
    <location>
        <begin position="406"/>
        <end position="419"/>
    </location>
</feature>
<feature type="domain" description="Myb-like" evidence="7">
    <location>
        <begin position="52"/>
        <end position="102"/>
    </location>
</feature>
<protein>
    <submittedName>
        <fullName evidence="10">Uncharacterized protein</fullName>
    </submittedName>
</protein>
<evidence type="ECO:0000256" key="2">
    <source>
        <dbReference type="ARBA" id="ARBA00023015"/>
    </source>
</evidence>
<evidence type="ECO:0000259" key="7">
    <source>
        <dbReference type="PROSITE" id="PS50090"/>
    </source>
</evidence>
<dbReference type="GO" id="GO:0010468">
    <property type="term" value="P:regulation of gene expression"/>
    <property type="evidence" value="ECO:0007669"/>
    <property type="project" value="UniProtKB-ARBA"/>
</dbReference>
<keyword evidence="3" id="KW-0238">DNA-binding</keyword>
<feature type="compositionally biased region" description="Polar residues" evidence="6">
    <location>
        <begin position="186"/>
        <end position="210"/>
    </location>
</feature>
<dbReference type="Gene3D" id="1.10.10.60">
    <property type="entry name" value="Homeodomain-like"/>
    <property type="match status" value="1"/>
</dbReference>
<keyword evidence="11" id="KW-1185">Reference proteome</keyword>
<feature type="region of interest" description="Disordered" evidence="6">
    <location>
        <begin position="392"/>
        <end position="433"/>
    </location>
</feature>
<dbReference type="PANTHER" id="PTHR12802">
    <property type="entry name" value="SWI/SNF COMPLEX-RELATED"/>
    <property type="match status" value="1"/>
</dbReference>
<comment type="caution">
    <text evidence="10">The sequence shown here is derived from an EMBL/GenBank/DDBJ whole genome shotgun (WGS) entry which is preliminary data.</text>
</comment>
<dbReference type="EMBL" id="AWUE01017921">
    <property type="protein sequence ID" value="OMO83901.1"/>
    <property type="molecule type" value="Genomic_DNA"/>
</dbReference>
<feature type="domain" description="HTH myb-type" evidence="9">
    <location>
        <begin position="52"/>
        <end position="106"/>
    </location>
</feature>
<dbReference type="AlphaFoldDB" id="A0A1R3IMW7"/>
<evidence type="ECO:0000256" key="6">
    <source>
        <dbReference type="SAM" id="MobiDB-lite"/>
    </source>
</evidence>
<dbReference type="NCBIfam" id="TIGR01557">
    <property type="entry name" value="myb_SHAQKYF"/>
    <property type="match status" value="1"/>
</dbReference>
<dbReference type="SUPFAM" id="SSF46689">
    <property type="entry name" value="Homeodomain-like"/>
    <property type="match status" value="1"/>
</dbReference>
<dbReference type="Proteomes" id="UP000187203">
    <property type="component" value="Unassembled WGS sequence"/>
</dbReference>
<feature type="domain" description="SANT" evidence="8">
    <location>
        <begin position="55"/>
        <end position="106"/>
    </location>
</feature>
<dbReference type="InterPro" id="IPR006447">
    <property type="entry name" value="Myb_dom_plants"/>
</dbReference>
<dbReference type="InterPro" id="IPR017930">
    <property type="entry name" value="Myb_dom"/>
</dbReference>
<evidence type="ECO:0000313" key="11">
    <source>
        <dbReference type="Proteomes" id="UP000187203"/>
    </source>
</evidence>
<dbReference type="InterPro" id="IPR009057">
    <property type="entry name" value="Homeodomain-like_sf"/>
</dbReference>
<dbReference type="PROSITE" id="PS50090">
    <property type="entry name" value="MYB_LIKE"/>
    <property type="match status" value="1"/>
</dbReference>
<feature type="region of interest" description="Disordered" evidence="6">
    <location>
        <begin position="113"/>
        <end position="169"/>
    </location>
</feature>
<dbReference type="PROSITE" id="PS51293">
    <property type="entry name" value="SANT"/>
    <property type="match status" value="1"/>
</dbReference>
<feature type="compositionally biased region" description="Polar residues" evidence="6">
    <location>
        <begin position="147"/>
        <end position="169"/>
    </location>
</feature>
<feature type="region of interest" description="Disordered" evidence="6">
    <location>
        <begin position="181"/>
        <end position="231"/>
    </location>
</feature>
<dbReference type="GO" id="GO:0003677">
    <property type="term" value="F:DNA binding"/>
    <property type="evidence" value="ECO:0007669"/>
    <property type="project" value="UniProtKB-KW"/>
</dbReference>
<dbReference type="InterPro" id="IPR017884">
    <property type="entry name" value="SANT_dom"/>
</dbReference>
<dbReference type="FunFam" id="1.10.10.60:FF:000023">
    <property type="entry name" value="protein REVEILLE 6 isoform X1"/>
    <property type="match status" value="1"/>
</dbReference>
<keyword evidence="5" id="KW-0539">Nucleus</keyword>
<dbReference type="PROSITE" id="PS51294">
    <property type="entry name" value="HTH_MYB"/>
    <property type="match status" value="1"/>
</dbReference>
<evidence type="ECO:0000256" key="4">
    <source>
        <dbReference type="ARBA" id="ARBA00023163"/>
    </source>
</evidence>
<keyword evidence="2" id="KW-0805">Transcription regulation</keyword>
<dbReference type="Pfam" id="PF00249">
    <property type="entry name" value="Myb_DNA-binding"/>
    <property type="match status" value="1"/>
</dbReference>
<keyword evidence="4" id="KW-0804">Transcription</keyword>
<dbReference type="STRING" id="93759.A0A1R3IMW7"/>
<name>A0A1R3IMW7_9ROSI</name>
<evidence type="ECO:0000256" key="5">
    <source>
        <dbReference type="ARBA" id="ARBA00023242"/>
    </source>
</evidence>
<comment type="subcellular location">
    <subcellularLocation>
        <location evidence="1">Nucleus</location>
    </subcellularLocation>
</comment>
<dbReference type="InterPro" id="IPR001005">
    <property type="entry name" value="SANT/Myb"/>
</dbReference>
<evidence type="ECO:0000313" key="10">
    <source>
        <dbReference type="EMBL" id="OMO83901.1"/>
    </source>
</evidence>
<dbReference type="OrthoDB" id="118550at2759"/>
<accession>A0A1R3IMW7</accession>
<evidence type="ECO:0000259" key="9">
    <source>
        <dbReference type="PROSITE" id="PS51294"/>
    </source>
</evidence>
<proteinExistence type="predicted"/>
<organism evidence="10 11">
    <name type="scientific">Corchorus olitorius</name>
    <dbReference type="NCBI Taxonomy" id="93759"/>
    <lineage>
        <taxon>Eukaryota</taxon>
        <taxon>Viridiplantae</taxon>
        <taxon>Streptophyta</taxon>
        <taxon>Embryophyta</taxon>
        <taxon>Tracheophyta</taxon>
        <taxon>Spermatophyta</taxon>
        <taxon>Magnoliopsida</taxon>
        <taxon>eudicotyledons</taxon>
        <taxon>Gunneridae</taxon>
        <taxon>Pentapetalae</taxon>
        <taxon>rosids</taxon>
        <taxon>malvids</taxon>
        <taxon>Malvales</taxon>
        <taxon>Malvaceae</taxon>
        <taxon>Grewioideae</taxon>
        <taxon>Apeibeae</taxon>
        <taxon>Corchorus</taxon>
    </lineage>
</organism>